<comment type="caution">
    <text evidence="2">The sequence shown here is derived from an EMBL/GenBank/DDBJ whole genome shotgun (WGS) entry which is preliminary data.</text>
</comment>
<keyword evidence="1" id="KW-1133">Transmembrane helix</keyword>
<feature type="transmembrane region" description="Helical" evidence="1">
    <location>
        <begin position="21"/>
        <end position="44"/>
    </location>
</feature>
<keyword evidence="1" id="KW-0812">Transmembrane</keyword>
<name>A0A428WQW1_AMYBA</name>
<feature type="transmembrane region" description="Helical" evidence="1">
    <location>
        <begin position="59"/>
        <end position="78"/>
    </location>
</feature>
<evidence type="ECO:0000313" key="3">
    <source>
        <dbReference type="Proteomes" id="UP000286716"/>
    </source>
</evidence>
<evidence type="ECO:0000313" key="2">
    <source>
        <dbReference type="EMBL" id="RSM45477.1"/>
    </source>
</evidence>
<dbReference type="OrthoDB" id="3597229at2"/>
<keyword evidence="1" id="KW-0472">Membrane</keyword>
<feature type="transmembrane region" description="Helical" evidence="1">
    <location>
        <begin position="385"/>
        <end position="402"/>
    </location>
</feature>
<keyword evidence="3" id="KW-1185">Reference proteome</keyword>
<feature type="transmembrane region" description="Helical" evidence="1">
    <location>
        <begin position="315"/>
        <end position="333"/>
    </location>
</feature>
<gene>
    <name evidence="2" type="ORF">DMA12_13510</name>
</gene>
<feature type="transmembrane region" description="Helical" evidence="1">
    <location>
        <begin position="354"/>
        <end position="379"/>
    </location>
</feature>
<evidence type="ECO:0000256" key="1">
    <source>
        <dbReference type="SAM" id="Phobius"/>
    </source>
</evidence>
<feature type="transmembrane region" description="Helical" evidence="1">
    <location>
        <begin position="109"/>
        <end position="131"/>
    </location>
</feature>
<organism evidence="2 3">
    <name type="scientific">Amycolatopsis balhimycina DSM 5908</name>
    <dbReference type="NCBI Taxonomy" id="1081091"/>
    <lineage>
        <taxon>Bacteria</taxon>
        <taxon>Bacillati</taxon>
        <taxon>Actinomycetota</taxon>
        <taxon>Actinomycetes</taxon>
        <taxon>Pseudonocardiales</taxon>
        <taxon>Pseudonocardiaceae</taxon>
        <taxon>Amycolatopsis</taxon>
    </lineage>
</organism>
<protein>
    <submittedName>
        <fullName evidence="2">Uncharacterized protein</fullName>
    </submittedName>
</protein>
<accession>A0A428WQW1</accession>
<proteinExistence type="predicted"/>
<sequence>MVTLAPRRMRIPGRKRFGGIFSGDTAGFVFLFGFGFLFTAFFHVDAWRPALYGSSRVDFPAVLGLLTLCCAVGWRGLLRRGFVWVEPAELTWLDFAPVDRGRVVTLRLLGAWTGVVAVTAYLAALLLAVGGAGLDQWRAAFAVVAATGVVAFASARRTRPVFGGARGACPPAGVWGSAPEGSGFDALGPLLLAVLGLAIAVFGLGPVTVQFVAAGVLAAALPLAFGGEPVVRAGRATLLAGWDGRVLRSVAVTFLDPMMLLPPSAPAGRLSLRRPTPLRLAWAGTLGRSRYAGAAVMVGFAVVVAHIAVPTVPGAVMVGVGAYVALTPFGGGLGELWRNPGRRRWLGSANRGLVLAHGLVLAGVGSLWAALLAVVTLAGGTSFPATAWFAVPLAVLSILRTVTRTAVDYANPGFTDTPMGPMPANLVRQLFRGLDLLAVGIVLLAAAI</sequence>
<dbReference type="AlphaFoldDB" id="A0A428WQW1"/>
<reference evidence="2 3" key="1">
    <citation type="submission" date="2018-05" db="EMBL/GenBank/DDBJ databases">
        <title>Evolution of GPA BGCs.</title>
        <authorList>
            <person name="Waglechner N."/>
            <person name="Wright G.D."/>
        </authorList>
    </citation>
    <scope>NUCLEOTIDE SEQUENCE [LARGE SCALE GENOMIC DNA]</scope>
    <source>
        <strain evidence="2 3">DSM 5908</strain>
    </source>
</reference>
<dbReference type="Proteomes" id="UP000286716">
    <property type="component" value="Unassembled WGS sequence"/>
</dbReference>
<dbReference type="EMBL" id="QHHU01000016">
    <property type="protein sequence ID" value="RSM45477.1"/>
    <property type="molecule type" value="Genomic_DNA"/>
</dbReference>
<feature type="transmembrane region" description="Helical" evidence="1">
    <location>
        <begin position="186"/>
        <end position="205"/>
    </location>
</feature>
<feature type="transmembrane region" description="Helical" evidence="1">
    <location>
        <begin position="291"/>
        <end position="309"/>
    </location>
</feature>
<dbReference type="RefSeq" id="WP_020642441.1">
    <property type="nucleotide sequence ID" value="NZ_QHHU01000016.1"/>
</dbReference>